<proteinExistence type="predicted"/>
<dbReference type="Proteomes" id="UP000694930">
    <property type="component" value="Chromosome 8"/>
</dbReference>
<reference evidence="1" key="1">
    <citation type="journal article" date="2014" name="Nat. Genet.">
        <title>The genome of the stress-tolerant wild tomato species Solanum pennellii.</title>
        <authorList>
            <person name="Bolger A."/>
            <person name="Scossa F."/>
            <person name="Bolger M.E."/>
            <person name="Lanz C."/>
            <person name="Maumus F."/>
            <person name="Tohge T."/>
            <person name="Quesneville H."/>
            <person name="Alseekh S."/>
            <person name="Sorensen I."/>
            <person name="Lichtenstein G."/>
            <person name="Fich E.A."/>
            <person name="Conte M."/>
            <person name="Keller H."/>
            <person name="Schneeberger K."/>
            <person name="Schwacke R."/>
            <person name="Ofner I."/>
            <person name="Vrebalov J."/>
            <person name="Xu Y."/>
            <person name="Osorio S."/>
            <person name="Aflitos S.A."/>
            <person name="Schijlen E."/>
            <person name="Jimenez-Gomez J.M."/>
            <person name="Ryngajllo M."/>
            <person name="Kimura S."/>
            <person name="Kumar R."/>
            <person name="Koenig D."/>
            <person name="Headland L.R."/>
            <person name="Maloof J.N."/>
            <person name="Sinha N."/>
            <person name="van Ham R.C."/>
            <person name="Lankhorst R.K."/>
            <person name="Mao L."/>
            <person name="Vogel A."/>
            <person name="Arsova B."/>
            <person name="Panstruga R."/>
            <person name="Fei Z."/>
            <person name="Rose J.K."/>
            <person name="Zamir D."/>
            <person name="Carrari F."/>
            <person name="Giovannoni J.J."/>
            <person name="Weigel D."/>
            <person name="Usadel B."/>
            <person name="Fernie A.R."/>
        </authorList>
    </citation>
    <scope>NUCLEOTIDE SEQUENCE [LARGE SCALE GENOMIC DNA]</scope>
    <source>
        <strain evidence="1">cv. LA0716</strain>
    </source>
</reference>
<dbReference type="GeneID" id="107028090"/>
<sequence>MKISLQITYQEKGTQTEPDTTEEILKAINTLSTKVDSMGKELQNLKANSQQHDYKYAELRQHIELRRSEDAKIPELQGDDGKLRKTHNNVCLDTAAGTSKRINTNLNQLFAKPFTQKPQMQIPAEPQTSTYAISLQNDKKRYNYITQSYIENIHKIQTYLNLNPRSTQTKTPEEDYITQKLQGYNKLIAQPKTNPNLVKTCYNYGLLNTVYTYTGEEIAGIPELHRAFLTYKRITKGNLFYIKCYTAPAEILYEEIKSPIQVVKIGLTRDMIIPEEIEKQNEIPKVEIPNFYANKRIIGIATIIQELANNYLNGNAIWSYYARDQVMIYANSKELRESDMDEVQRWILSLLKPEEQPSTRALKKGFISEDLLVRYCKLISYKYPDHKCSKCNGEDNVIPTVDLG</sequence>
<reference evidence="2" key="2">
    <citation type="submission" date="2025-08" db="UniProtKB">
        <authorList>
            <consortium name="RefSeq"/>
        </authorList>
    </citation>
    <scope>IDENTIFICATION</scope>
</reference>
<name>A0ABM1HF16_SOLPN</name>
<organism evidence="1 2">
    <name type="scientific">Solanum pennellii</name>
    <name type="common">Tomato</name>
    <name type="synonym">Lycopersicon pennellii</name>
    <dbReference type="NCBI Taxonomy" id="28526"/>
    <lineage>
        <taxon>Eukaryota</taxon>
        <taxon>Viridiplantae</taxon>
        <taxon>Streptophyta</taxon>
        <taxon>Embryophyta</taxon>
        <taxon>Tracheophyta</taxon>
        <taxon>Spermatophyta</taxon>
        <taxon>Magnoliopsida</taxon>
        <taxon>eudicotyledons</taxon>
        <taxon>Gunneridae</taxon>
        <taxon>Pentapetalae</taxon>
        <taxon>asterids</taxon>
        <taxon>lamiids</taxon>
        <taxon>Solanales</taxon>
        <taxon>Solanaceae</taxon>
        <taxon>Solanoideae</taxon>
        <taxon>Solaneae</taxon>
        <taxon>Solanum</taxon>
        <taxon>Solanum subgen. Lycopersicon</taxon>
    </lineage>
</organism>
<accession>A0ABM1HF16</accession>
<evidence type="ECO:0000313" key="1">
    <source>
        <dbReference type="Proteomes" id="UP000694930"/>
    </source>
</evidence>
<gene>
    <name evidence="2" type="primary">LOC107028090</name>
</gene>
<keyword evidence="1" id="KW-1185">Reference proteome</keyword>
<dbReference type="RefSeq" id="XP_015084629.1">
    <property type="nucleotide sequence ID" value="XM_015229143.2"/>
</dbReference>
<evidence type="ECO:0000313" key="2">
    <source>
        <dbReference type="RefSeq" id="XP_015084629.1"/>
    </source>
</evidence>
<protein>
    <submittedName>
        <fullName evidence="2">Uncharacterized protein LOC107028090</fullName>
    </submittedName>
</protein>